<dbReference type="EMBL" id="REFW01000001">
    <property type="protein sequence ID" value="RMB62332.1"/>
    <property type="molecule type" value="Genomic_DNA"/>
</dbReference>
<dbReference type="OrthoDB" id="3214900at2"/>
<dbReference type="RefSeq" id="WP_121900882.1">
    <property type="nucleotide sequence ID" value="NZ_REFW01000001.1"/>
</dbReference>
<keyword evidence="6" id="KW-1185">Reference proteome</keyword>
<gene>
    <name evidence="5" type="ORF">EAX62_07205</name>
</gene>
<evidence type="ECO:0000256" key="3">
    <source>
        <dbReference type="ARBA" id="ARBA00023163"/>
    </source>
</evidence>
<sequence length="118" mass="12680">MFDDGSPIFQQLADQICGDILRGAHSEGEKVPSINELAVFYRINPATANRAVAQLVDRGVLVKQRGIGMFVAEGARQLVAAERRAKLVEKHIAPLVAEATALGIDTEGIVALIRKESS</sequence>
<dbReference type="Pfam" id="PF00392">
    <property type="entry name" value="GntR"/>
    <property type="match status" value="1"/>
</dbReference>
<dbReference type="InterPro" id="IPR000524">
    <property type="entry name" value="Tscrpt_reg_HTH_GntR"/>
</dbReference>
<dbReference type="PROSITE" id="PS50949">
    <property type="entry name" value="HTH_GNTR"/>
    <property type="match status" value="1"/>
</dbReference>
<feature type="domain" description="HTH gntR-type" evidence="4">
    <location>
        <begin position="6"/>
        <end position="74"/>
    </location>
</feature>
<dbReference type="Gene3D" id="1.10.10.10">
    <property type="entry name" value="Winged helix-like DNA-binding domain superfamily/Winged helix DNA-binding domain"/>
    <property type="match status" value="1"/>
</dbReference>
<dbReference type="AlphaFoldDB" id="A0A3M0GI38"/>
<proteinExistence type="predicted"/>
<protein>
    <submittedName>
        <fullName evidence="5">GntR family transcriptional regulator</fullName>
    </submittedName>
</protein>
<accession>A0A3M0GI38</accession>
<dbReference type="GO" id="GO:0003700">
    <property type="term" value="F:DNA-binding transcription factor activity"/>
    <property type="evidence" value="ECO:0007669"/>
    <property type="project" value="InterPro"/>
</dbReference>
<keyword evidence="3" id="KW-0804">Transcription</keyword>
<dbReference type="SMART" id="SM00345">
    <property type="entry name" value="HTH_GNTR"/>
    <property type="match status" value="1"/>
</dbReference>
<dbReference type="InterPro" id="IPR036388">
    <property type="entry name" value="WH-like_DNA-bd_sf"/>
</dbReference>
<evidence type="ECO:0000313" key="6">
    <source>
        <dbReference type="Proteomes" id="UP000275256"/>
    </source>
</evidence>
<dbReference type="SUPFAM" id="SSF46785">
    <property type="entry name" value="Winged helix' DNA-binding domain"/>
    <property type="match status" value="1"/>
</dbReference>
<dbReference type="CDD" id="cd07377">
    <property type="entry name" value="WHTH_GntR"/>
    <property type="match status" value="1"/>
</dbReference>
<comment type="caution">
    <text evidence="5">The sequence shown here is derived from an EMBL/GenBank/DDBJ whole genome shotgun (WGS) entry which is preliminary data.</text>
</comment>
<organism evidence="5 6">
    <name type="scientific">Tessaracoccus antarcticus</name>
    <dbReference type="NCBI Taxonomy" id="2479848"/>
    <lineage>
        <taxon>Bacteria</taxon>
        <taxon>Bacillati</taxon>
        <taxon>Actinomycetota</taxon>
        <taxon>Actinomycetes</taxon>
        <taxon>Propionibacteriales</taxon>
        <taxon>Propionibacteriaceae</taxon>
        <taxon>Tessaracoccus</taxon>
    </lineage>
</organism>
<name>A0A3M0GI38_9ACTN</name>
<evidence type="ECO:0000313" key="5">
    <source>
        <dbReference type="EMBL" id="RMB62332.1"/>
    </source>
</evidence>
<dbReference type="GO" id="GO:0003677">
    <property type="term" value="F:DNA binding"/>
    <property type="evidence" value="ECO:0007669"/>
    <property type="project" value="UniProtKB-KW"/>
</dbReference>
<reference evidence="5 6" key="1">
    <citation type="submission" date="2018-10" db="EMBL/GenBank/DDBJ databases">
        <title>Tessaracoccus antarcticuss sp. nov., isolated from sediment.</title>
        <authorList>
            <person name="Zhou L.Y."/>
            <person name="Du Z.J."/>
        </authorList>
    </citation>
    <scope>NUCLEOTIDE SEQUENCE [LARGE SCALE GENOMIC DNA]</scope>
    <source>
        <strain evidence="5 6">JDX10</strain>
    </source>
</reference>
<evidence type="ECO:0000256" key="1">
    <source>
        <dbReference type="ARBA" id="ARBA00023015"/>
    </source>
</evidence>
<dbReference type="PANTHER" id="PTHR38445:SF10">
    <property type="entry name" value="GNTR-FAMILY TRANSCRIPTIONAL REGULATOR"/>
    <property type="match status" value="1"/>
</dbReference>
<evidence type="ECO:0000256" key="2">
    <source>
        <dbReference type="ARBA" id="ARBA00023125"/>
    </source>
</evidence>
<dbReference type="PANTHER" id="PTHR38445">
    <property type="entry name" value="HTH-TYPE TRANSCRIPTIONAL REPRESSOR YTRA"/>
    <property type="match status" value="1"/>
</dbReference>
<dbReference type="Proteomes" id="UP000275256">
    <property type="component" value="Unassembled WGS sequence"/>
</dbReference>
<keyword evidence="1" id="KW-0805">Transcription regulation</keyword>
<evidence type="ECO:0000259" key="4">
    <source>
        <dbReference type="PROSITE" id="PS50949"/>
    </source>
</evidence>
<dbReference type="InterPro" id="IPR036390">
    <property type="entry name" value="WH_DNA-bd_sf"/>
</dbReference>
<keyword evidence="2" id="KW-0238">DNA-binding</keyword>